<comment type="caution">
    <text evidence="1">The sequence shown here is derived from an EMBL/GenBank/DDBJ whole genome shotgun (WGS) entry which is preliminary data.</text>
</comment>
<dbReference type="Proteomes" id="UP000624703">
    <property type="component" value="Unassembled WGS sequence"/>
</dbReference>
<evidence type="ECO:0000313" key="1">
    <source>
        <dbReference type="EMBL" id="MBK1790577.1"/>
    </source>
</evidence>
<dbReference type="EMBL" id="JAENIM010000023">
    <property type="protein sequence ID" value="MBK1790577.1"/>
    <property type="molecule type" value="Genomic_DNA"/>
</dbReference>
<accession>A0A8J7MBU0</accession>
<keyword evidence="2" id="KW-1185">Reference proteome</keyword>
<gene>
    <name evidence="1" type="ORF">JIN82_05330</name>
</gene>
<reference evidence="1" key="1">
    <citation type="submission" date="2021-01" db="EMBL/GenBank/DDBJ databases">
        <title>Modified the classification status of verrucomicrobia.</title>
        <authorList>
            <person name="Feng X."/>
        </authorList>
    </citation>
    <scope>NUCLEOTIDE SEQUENCE</scope>
    <source>
        <strain evidence="1">_KCTC 22039</strain>
    </source>
</reference>
<dbReference type="RefSeq" id="WP_200310611.1">
    <property type="nucleotide sequence ID" value="NZ_JAENIM010000023.1"/>
</dbReference>
<evidence type="ECO:0000313" key="2">
    <source>
        <dbReference type="Proteomes" id="UP000624703"/>
    </source>
</evidence>
<protein>
    <submittedName>
        <fullName evidence="1">Uncharacterized protein</fullName>
    </submittedName>
</protein>
<organism evidence="1 2">
    <name type="scientific">Persicirhabdus sediminis</name>
    <dbReference type="NCBI Taxonomy" id="454144"/>
    <lineage>
        <taxon>Bacteria</taxon>
        <taxon>Pseudomonadati</taxon>
        <taxon>Verrucomicrobiota</taxon>
        <taxon>Verrucomicrobiia</taxon>
        <taxon>Verrucomicrobiales</taxon>
        <taxon>Verrucomicrobiaceae</taxon>
        <taxon>Persicirhabdus</taxon>
    </lineage>
</organism>
<dbReference type="AlphaFoldDB" id="A0A8J7MBU0"/>
<proteinExistence type="predicted"/>
<name>A0A8J7MBU0_9BACT</name>
<sequence length="252" mass="28033">MNSQSMFLPLVRPLCYLSLCGVLSAHQPESQLMMEERTGLAENEGSVHLHWDSRYFSEGRDNLDGDSLMSTGFLHGGKHVTAGAWYGFSPDQEYDELQLSLILSHEIGNWEFYGAYTHIRTPFDSAYDNELGLGVIWSGLPAEIELAADGYYSFDAEGAFIEFSVLREYELTESLAIGAAGIVGVNQGYVSDGHDGWNHFALQLEGVYAINDCWSASVHATYSWALDRDVSLAGDELLRDFFHFGVGLEWGF</sequence>